<gene>
    <name evidence="1" type="ORF">Tco_0624748</name>
</gene>
<accession>A0ABQ4WET1</accession>
<reference evidence="1" key="2">
    <citation type="submission" date="2022-01" db="EMBL/GenBank/DDBJ databases">
        <authorList>
            <person name="Yamashiro T."/>
            <person name="Shiraishi A."/>
            <person name="Satake H."/>
            <person name="Nakayama K."/>
        </authorList>
    </citation>
    <scope>NUCLEOTIDE SEQUENCE</scope>
</reference>
<evidence type="ECO:0000313" key="1">
    <source>
        <dbReference type="EMBL" id="GJS51386.1"/>
    </source>
</evidence>
<name>A0ABQ4WET1_9ASTR</name>
<protein>
    <submittedName>
        <fullName evidence="1">Uncharacterized protein</fullName>
    </submittedName>
</protein>
<organism evidence="1 2">
    <name type="scientific">Tanacetum coccineum</name>
    <dbReference type="NCBI Taxonomy" id="301880"/>
    <lineage>
        <taxon>Eukaryota</taxon>
        <taxon>Viridiplantae</taxon>
        <taxon>Streptophyta</taxon>
        <taxon>Embryophyta</taxon>
        <taxon>Tracheophyta</taxon>
        <taxon>Spermatophyta</taxon>
        <taxon>Magnoliopsida</taxon>
        <taxon>eudicotyledons</taxon>
        <taxon>Gunneridae</taxon>
        <taxon>Pentapetalae</taxon>
        <taxon>asterids</taxon>
        <taxon>campanulids</taxon>
        <taxon>Asterales</taxon>
        <taxon>Asteraceae</taxon>
        <taxon>Asteroideae</taxon>
        <taxon>Anthemideae</taxon>
        <taxon>Anthemidinae</taxon>
        <taxon>Tanacetum</taxon>
    </lineage>
</organism>
<dbReference type="Proteomes" id="UP001151760">
    <property type="component" value="Unassembled WGS sequence"/>
</dbReference>
<sequence length="157" mass="18207">MGTADAETVADLGISIGVGAHTEDGIDLDVEVAISDIREDEEEFETEASAGGTMEIVVDPLATRDISEPTGGDIPDLEGTLYDMSHYMYEVLLDRITELRLLRDSWRLVSWWLAERELDWLIWLGEEFRQVRRDRDDTRRRLRRLELLVERRLGFRR</sequence>
<evidence type="ECO:0000313" key="2">
    <source>
        <dbReference type="Proteomes" id="UP001151760"/>
    </source>
</evidence>
<reference evidence="1" key="1">
    <citation type="journal article" date="2022" name="Int. J. Mol. Sci.">
        <title>Draft Genome of Tanacetum Coccineum: Genomic Comparison of Closely Related Tanacetum-Family Plants.</title>
        <authorList>
            <person name="Yamashiro T."/>
            <person name="Shiraishi A."/>
            <person name="Nakayama K."/>
            <person name="Satake H."/>
        </authorList>
    </citation>
    <scope>NUCLEOTIDE SEQUENCE</scope>
</reference>
<dbReference type="EMBL" id="BQNB010008582">
    <property type="protein sequence ID" value="GJS51386.1"/>
    <property type="molecule type" value="Genomic_DNA"/>
</dbReference>
<keyword evidence="2" id="KW-1185">Reference proteome</keyword>
<comment type="caution">
    <text evidence="1">The sequence shown here is derived from an EMBL/GenBank/DDBJ whole genome shotgun (WGS) entry which is preliminary data.</text>
</comment>
<proteinExistence type="predicted"/>